<comment type="catalytic activity">
    <reaction evidence="8">
        <text>Dipeptidase E catalyzes the hydrolysis of dipeptides Asp-|-Xaa. It does not act on peptides with N-terminal Glu, Asn or Gln, nor does it cleave isoaspartyl peptides.</text>
        <dbReference type="EC" id="3.4.13.21"/>
    </reaction>
</comment>
<dbReference type="NCBIfam" id="NF003642">
    <property type="entry name" value="PRK05282.1"/>
    <property type="match status" value="1"/>
</dbReference>
<protein>
    <recommendedName>
        <fullName evidence="10">dipeptidase E</fullName>
        <ecNumber evidence="10">3.4.13.21</ecNumber>
    </recommendedName>
    <alternativeName>
        <fullName evidence="11">Asp-specific dipeptidase</fullName>
    </alternativeName>
</protein>
<dbReference type="PANTHER" id="PTHR20842:SF0">
    <property type="entry name" value="ALPHA-ASPARTYL DIPEPTIDASE"/>
    <property type="match status" value="1"/>
</dbReference>
<dbReference type="GeneTree" id="ENSGT00390000017619"/>
<keyword evidence="5" id="KW-0378">Hydrolase</keyword>
<proteinExistence type="inferred from homology"/>
<evidence type="ECO:0000256" key="6">
    <source>
        <dbReference type="ARBA" id="ARBA00022825"/>
    </source>
</evidence>
<dbReference type="GO" id="GO:0006508">
    <property type="term" value="P:proteolysis"/>
    <property type="evidence" value="ECO:0007669"/>
    <property type="project" value="UniProtKB-KW"/>
</dbReference>
<comment type="function">
    <text evidence="9">Hydrolyzes dipeptides containing N-terminal aspartate residues.</text>
</comment>
<comment type="subcellular location">
    <subcellularLocation>
        <location evidence="1">Cytoplasm</location>
    </subcellularLocation>
</comment>
<evidence type="ECO:0000256" key="10">
    <source>
        <dbReference type="ARBA" id="ARBA00066675"/>
    </source>
</evidence>
<sequence length="379" mass="41682">MMTLRSKYMGEVSPLFSLNCPNFTAWTSRSFRTTARSSESAILPHAGLHIRGTRTPDTIKDTAAPDTQQRSDKIKSFGFRSCCFTACDNERLTPLTPPRDQRSDSEDRISPALLWSCAADCAALGSPAGSSGGLHSPVRMKRRLLLVSNSTVHGGGYLEHCQQQIKDFFGPQVKRILFVPYALHNQDSYTKTARDKLKTLGYEVDSVHEAADPVEAVRQAEGIFIGGGNTFRLLKALYDHNLVTEIKNRVLQDGVPYMGSSAGSNVATVSINTTNDMPIVYPPTFSAIGLVPFNINPHYLDPDPNSKHMGETREQRILQYHEEPDTPSVLGLREGSMLLVEGNQATLLGSTKARLFQRGKPTTEHDPGSDLSFLLTDAQ</sequence>
<dbReference type="GO" id="GO:0016805">
    <property type="term" value="F:dipeptidase activity"/>
    <property type="evidence" value="ECO:0007669"/>
    <property type="project" value="UniProtKB-KW"/>
</dbReference>
<dbReference type="AlphaFoldDB" id="A0AAR2ISS1"/>
<evidence type="ECO:0000256" key="9">
    <source>
        <dbReference type="ARBA" id="ARBA00058347"/>
    </source>
</evidence>
<evidence type="ECO:0000256" key="8">
    <source>
        <dbReference type="ARBA" id="ARBA00050239"/>
    </source>
</evidence>
<evidence type="ECO:0000313" key="13">
    <source>
        <dbReference type="Ensembl" id="ENSPNAP00000040666.1"/>
    </source>
</evidence>
<evidence type="ECO:0000256" key="7">
    <source>
        <dbReference type="ARBA" id="ARBA00022997"/>
    </source>
</evidence>
<organism evidence="13 14">
    <name type="scientific">Pygocentrus nattereri</name>
    <name type="common">Red-bellied piranha</name>
    <dbReference type="NCBI Taxonomy" id="42514"/>
    <lineage>
        <taxon>Eukaryota</taxon>
        <taxon>Metazoa</taxon>
        <taxon>Chordata</taxon>
        <taxon>Craniata</taxon>
        <taxon>Vertebrata</taxon>
        <taxon>Euteleostomi</taxon>
        <taxon>Actinopterygii</taxon>
        <taxon>Neopterygii</taxon>
        <taxon>Teleostei</taxon>
        <taxon>Ostariophysi</taxon>
        <taxon>Characiformes</taxon>
        <taxon>Characoidei</taxon>
        <taxon>Pygocentrus</taxon>
    </lineage>
</organism>
<keyword evidence="6" id="KW-0720">Serine protease</keyword>
<dbReference type="Gene3D" id="3.40.50.880">
    <property type="match status" value="1"/>
</dbReference>
<dbReference type="InterPro" id="IPR029062">
    <property type="entry name" value="Class_I_gatase-like"/>
</dbReference>
<dbReference type="CDD" id="cd03146">
    <property type="entry name" value="GAT1_Peptidase_E"/>
    <property type="match status" value="1"/>
</dbReference>
<comment type="similarity">
    <text evidence="2">Belongs to the peptidase S51 family.</text>
</comment>
<evidence type="ECO:0000256" key="1">
    <source>
        <dbReference type="ARBA" id="ARBA00004496"/>
    </source>
</evidence>
<keyword evidence="4" id="KW-0645">Protease</keyword>
<evidence type="ECO:0000256" key="3">
    <source>
        <dbReference type="ARBA" id="ARBA00022490"/>
    </source>
</evidence>
<keyword evidence="7" id="KW-0224">Dipeptidase</keyword>
<reference evidence="13" key="3">
    <citation type="submission" date="2025-09" db="UniProtKB">
        <authorList>
            <consortium name="Ensembl"/>
        </authorList>
    </citation>
    <scope>IDENTIFICATION</scope>
</reference>
<accession>A0AAR2ISS1</accession>
<evidence type="ECO:0000256" key="5">
    <source>
        <dbReference type="ARBA" id="ARBA00022801"/>
    </source>
</evidence>
<dbReference type="Ensembl" id="ENSPNAT00000075358.1">
    <property type="protein sequence ID" value="ENSPNAP00000040666.1"/>
    <property type="gene ID" value="ENSPNAG00000012425.2"/>
</dbReference>
<evidence type="ECO:0000256" key="12">
    <source>
        <dbReference type="SAM" id="MobiDB-lite"/>
    </source>
</evidence>
<evidence type="ECO:0000256" key="4">
    <source>
        <dbReference type="ARBA" id="ARBA00022670"/>
    </source>
</evidence>
<dbReference type="PANTHER" id="PTHR20842">
    <property type="entry name" value="PROTEASE S51 ALPHA-ASPARTYL DIPEPTIDASE"/>
    <property type="match status" value="1"/>
</dbReference>
<name>A0AAR2ISS1_PYGNA</name>
<dbReference type="GO" id="GO:0005737">
    <property type="term" value="C:cytoplasm"/>
    <property type="evidence" value="ECO:0007669"/>
    <property type="project" value="UniProtKB-SubCell"/>
</dbReference>
<keyword evidence="14" id="KW-1185">Reference proteome</keyword>
<dbReference type="Proteomes" id="UP001501920">
    <property type="component" value="Chromosome 6"/>
</dbReference>
<evidence type="ECO:0000256" key="11">
    <source>
        <dbReference type="ARBA" id="ARBA00075877"/>
    </source>
</evidence>
<dbReference type="FunFam" id="3.40.50.880:FF:000007">
    <property type="entry name" value="Peptidase E"/>
    <property type="match status" value="1"/>
</dbReference>
<reference evidence="13 14" key="1">
    <citation type="submission" date="2020-10" db="EMBL/GenBank/DDBJ databases">
        <title>Pygocentrus nattereri (red-bellied piranha) genome, fPygNat1, primary haplotype.</title>
        <authorList>
            <person name="Myers G."/>
            <person name="Meyer A."/>
            <person name="Karagic N."/>
            <person name="Pippel M."/>
            <person name="Winkler S."/>
            <person name="Tracey A."/>
            <person name="Wood J."/>
            <person name="Formenti G."/>
            <person name="Howe K."/>
            <person name="Fedrigo O."/>
            <person name="Jarvis E.D."/>
        </authorList>
    </citation>
    <scope>NUCLEOTIDE SEQUENCE [LARGE SCALE GENOMIC DNA]</scope>
</reference>
<feature type="region of interest" description="Disordered" evidence="12">
    <location>
        <begin position="358"/>
        <end position="379"/>
    </location>
</feature>
<dbReference type="GO" id="GO:0008236">
    <property type="term" value="F:serine-type peptidase activity"/>
    <property type="evidence" value="ECO:0007669"/>
    <property type="project" value="UniProtKB-KW"/>
</dbReference>
<reference evidence="13" key="2">
    <citation type="submission" date="2025-08" db="UniProtKB">
        <authorList>
            <consortium name="Ensembl"/>
        </authorList>
    </citation>
    <scope>IDENTIFICATION</scope>
</reference>
<dbReference type="Pfam" id="PF03575">
    <property type="entry name" value="Peptidase_S51"/>
    <property type="match status" value="1"/>
</dbReference>
<evidence type="ECO:0000313" key="14">
    <source>
        <dbReference type="Proteomes" id="UP001501920"/>
    </source>
</evidence>
<evidence type="ECO:0000256" key="2">
    <source>
        <dbReference type="ARBA" id="ARBA00006534"/>
    </source>
</evidence>
<dbReference type="SUPFAM" id="SSF52317">
    <property type="entry name" value="Class I glutamine amidotransferase-like"/>
    <property type="match status" value="1"/>
</dbReference>
<dbReference type="EC" id="3.4.13.21" evidence="10"/>
<keyword evidence="3" id="KW-0963">Cytoplasm</keyword>
<dbReference type="InterPro" id="IPR005320">
    <property type="entry name" value="Peptidase_S51"/>
</dbReference>